<dbReference type="SUPFAM" id="SSF55248">
    <property type="entry name" value="PCD-like"/>
    <property type="match status" value="1"/>
</dbReference>
<evidence type="ECO:0000259" key="6">
    <source>
        <dbReference type="Pfam" id="PF18029"/>
    </source>
</evidence>
<organism evidence="7 8">
    <name type="scientific">Microbacterium rhizomatis</name>
    <dbReference type="NCBI Taxonomy" id="1631477"/>
    <lineage>
        <taxon>Bacteria</taxon>
        <taxon>Bacillati</taxon>
        <taxon>Actinomycetota</taxon>
        <taxon>Actinomycetes</taxon>
        <taxon>Micrococcales</taxon>
        <taxon>Microbacteriaceae</taxon>
        <taxon>Microbacterium</taxon>
    </lineage>
</organism>
<keyword evidence="8" id="KW-1185">Reference proteome</keyword>
<evidence type="ECO:0000256" key="4">
    <source>
        <dbReference type="ARBA" id="ARBA00021735"/>
    </source>
</evidence>
<dbReference type="InterPro" id="IPR029068">
    <property type="entry name" value="Glyas_Bleomycin-R_OHBP_Dase"/>
</dbReference>
<sequence>MAESVSAKQFHDEQGTAGWHVLYGGAQTVYPTGSFATGVEFIRRIALDTVAVGREPDIDLRPEAVVVRTASTPRGRLDALDVELVQRVSAIAAELGLTPDPSQLHTIQIAIAEAEGTSTRDFWVAALGYESLGGFVVDPLRRGPRMWFDEISTPGRGRTHIDVAVPNDRADEHVAAVLRAGGRLADASHAPQWWTFASPENHGVDIAAWGDVDDGA</sequence>
<protein>
    <recommendedName>
        <fullName evidence="4">Putative pterin-4-alpha-carbinolamine dehydratase</fullName>
        <ecNumber evidence="3">4.2.1.96</ecNumber>
    </recommendedName>
</protein>
<proteinExistence type="inferred from homology"/>
<evidence type="ECO:0000256" key="1">
    <source>
        <dbReference type="ARBA" id="ARBA00001554"/>
    </source>
</evidence>
<name>A0A5J5J0C7_9MICO</name>
<dbReference type="InterPro" id="IPR036428">
    <property type="entry name" value="PCD_sf"/>
</dbReference>
<dbReference type="Gene3D" id="3.10.180.10">
    <property type="entry name" value="2,3-Dihydroxybiphenyl 1,2-Dioxygenase, domain 1"/>
    <property type="match status" value="1"/>
</dbReference>
<dbReference type="RefSeq" id="WP_150448991.1">
    <property type="nucleotide sequence ID" value="NZ_VYSA01000002.1"/>
</dbReference>
<evidence type="ECO:0000256" key="2">
    <source>
        <dbReference type="ARBA" id="ARBA00006472"/>
    </source>
</evidence>
<comment type="caution">
    <text evidence="7">The sequence shown here is derived from an EMBL/GenBank/DDBJ whole genome shotgun (WGS) entry which is preliminary data.</text>
</comment>
<dbReference type="OrthoDB" id="15077at2"/>
<evidence type="ECO:0000256" key="3">
    <source>
        <dbReference type="ARBA" id="ARBA00013252"/>
    </source>
</evidence>
<dbReference type="GO" id="GO:0006729">
    <property type="term" value="P:tetrahydrobiopterin biosynthetic process"/>
    <property type="evidence" value="ECO:0007669"/>
    <property type="project" value="InterPro"/>
</dbReference>
<evidence type="ECO:0000256" key="5">
    <source>
        <dbReference type="ARBA" id="ARBA00023239"/>
    </source>
</evidence>
<dbReference type="Pfam" id="PF01329">
    <property type="entry name" value="Pterin_4a"/>
    <property type="match status" value="1"/>
</dbReference>
<dbReference type="Pfam" id="PF18029">
    <property type="entry name" value="Glyoxalase_6"/>
    <property type="match status" value="1"/>
</dbReference>
<keyword evidence="5" id="KW-0456">Lyase</keyword>
<reference evidence="8" key="1">
    <citation type="submission" date="2019-09" db="EMBL/GenBank/DDBJ databases">
        <title>Mumia zhuanghuii sp. nov. isolated from the intestinal contents of plateau pika (Ochotona curzoniae) in the Qinghai-Tibet plateau of China.</title>
        <authorList>
            <person name="Tian Z."/>
        </authorList>
    </citation>
    <scope>NUCLEOTIDE SEQUENCE [LARGE SCALE GENOMIC DNA]</scope>
    <source>
        <strain evidence="8">JCM 30598</strain>
    </source>
</reference>
<dbReference type="Proteomes" id="UP000325827">
    <property type="component" value="Unassembled WGS sequence"/>
</dbReference>
<evidence type="ECO:0000313" key="7">
    <source>
        <dbReference type="EMBL" id="KAA9107961.1"/>
    </source>
</evidence>
<dbReference type="GO" id="GO:0008124">
    <property type="term" value="F:4-alpha-hydroxytetrahydrobiopterin dehydratase activity"/>
    <property type="evidence" value="ECO:0007669"/>
    <property type="project" value="UniProtKB-EC"/>
</dbReference>
<evidence type="ECO:0000313" key="8">
    <source>
        <dbReference type="Proteomes" id="UP000325827"/>
    </source>
</evidence>
<dbReference type="EMBL" id="VYSA01000002">
    <property type="protein sequence ID" value="KAA9107961.1"/>
    <property type="molecule type" value="Genomic_DNA"/>
</dbReference>
<comment type="catalytic activity">
    <reaction evidence="1">
        <text>(4aS,6R)-4a-hydroxy-L-erythro-5,6,7,8-tetrahydrobiopterin = (6R)-L-erythro-6,7-dihydrobiopterin + H2O</text>
        <dbReference type="Rhea" id="RHEA:11920"/>
        <dbReference type="ChEBI" id="CHEBI:15377"/>
        <dbReference type="ChEBI" id="CHEBI:15642"/>
        <dbReference type="ChEBI" id="CHEBI:43120"/>
        <dbReference type="EC" id="4.2.1.96"/>
    </reaction>
</comment>
<comment type="similarity">
    <text evidence="2">Belongs to the pterin-4-alpha-carbinolamine dehydratase family.</text>
</comment>
<dbReference type="EC" id="4.2.1.96" evidence="3"/>
<dbReference type="AlphaFoldDB" id="A0A5J5J0C7"/>
<accession>A0A5J5J0C7</accession>
<feature type="domain" description="Glyoxalase-like" evidence="6">
    <location>
        <begin position="109"/>
        <end position="205"/>
    </location>
</feature>
<dbReference type="Gene3D" id="3.30.1360.20">
    <property type="entry name" value="Transcriptional coactivator/pterin dehydratase"/>
    <property type="match status" value="1"/>
</dbReference>
<gene>
    <name evidence="7" type="ORF">F6B43_11085</name>
</gene>
<dbReference type="InterPro" id="IPR041581">
    <property type="entry name" value="Glyoxalase_6"/>
</dbReference>
<dbReference type="InterPro" id="IPR001533">
    <property type="entry name" value="Pterin_deHydtase"/>
</dbReference>